<keyword evidence="3" id="KW-1185">Reference proteome</keyword>
<feature type="region of interest" description="Disordered" evidence="1">
    <location>
        <begin position="113"/>
        <end position="143"/>
    </location>
</feature>
<feature type="compositionally biased region" description="Low complexity" evidence="1">
    <location>
        <begin position="223"/>
        <end position="248"/>
    </location>
</feature>
<evidence type="ECO:0000256" key="1">
    <source>
        <dbReference type="SAM" id="MobiDB-lite"/>
    </source>
</evidence>
<feature type="compositionally biased region" description="Basic and acidic residues" evidence="1">
    <location>
        <begin position="857"/>
        <end position="866"/>
    </location>
</feature>
<feature type="compositionally biased region" description="Pro residues" evidence="1">
    <location>
        <begin position="392"/>
        <end position="412"/>
    </location>
</feature>
<feature type="region of interest" description="Disordered" evidence="1">
    <location>
        <begin position="192"/>
        <end position="370"/>
    </location>
</feature>
<evidence type="ECO:0000313" key="2">
    <source>
        <dbReference type="EMBL" id="CAH0385654.1"/>
    </source>
</evidence>
<feature type="compositionally biased region" description="Basic and acidic residues" evidence="1">
    <location>
        <begin position="198"/>
        <end position="210"/>
    </location>
</feature>
<proteinExistence type="predicted"/>
<sequence>MHDMIPKIHEVSTTKIIDFVQEQLGLDVPSGEKVSIEIIEANSPRLEDFWEDEFNEINAEIVPAVSKEKHISKLTKSELEVEFKKLGLPYVYSSTKDAARALIGIKEGKIPIPSEGSSVQRRESRYEVRNDRNSEKPCQTLHSGKLDSFETPLEFEQRMATLGLMMSETRQEINETRQNIDIIRDSLNQFENPSQFSTREKRKENLDRRKSVQGTNDCGSFHQVSSQPQGNQSSQSQGNQSSQLQWNQPSQPQGNQLSLPRGNQPSQPQGNQSSQPQWNQSSQLQWNQSNQPQCNQSNQPQWNQSNQPQCNQSNQPQWNQSNQPQCNQSNQPQWNQSNQPQCNQSNQPQWNQSNQPQCNQSNQPQWNQSSQAPWNHFQWNQQNQPQWCQPWTQPPWNQPPWNQPPWNQPPWNQPQWSQPWTQAPRNQLQWNQPQQNQPQLDQRYEQSQEVRISTSNQNSNQGNQAQEHNRRGWNSNMQGDDRNVTDMLRPPKLALPKFEKEKAMDWLDSFEILMAQYSDNVKISHLIACMAKDDSKWLQNHAEDIRSGNWENVRKIFTFYEDNRKDHFEEQRKFDTTTQDKSETGLDYVEKKIRMAKKLQHPPPNEEIIKSVIKGLESTLKIPVYNQHPKTFTELRLAVKRAQDDSHIIKSSDSLMQHLSNGPDKETLSAEIDELLAEKLKKLGVDGSKQINQVTFAENERSRHRYSRRDAYERAKETRNLSRDRSAPRPPYRDYSRDKYYNNYRNRRHSRDRDRSYDAGRFYRTDRSYSRERSLERPHYSRERSLERPRYSRERSLERRHYSRDRGSRRDDGRRNSYSERGRNRSHSRERSMDKYKSDEKYQKYRPNFSDHRRRRSSEERKESKN</sequence>
<dbReference type="EMBL" id="OU963863">
    <property type="protein sequence ID" value="CAH0385654.1"/>
    <property type="molecule type" value="Genomic_DNA"/>
</dbReference>
<feature type="compositionally biased region" description="Basic and acidic residues" evidence="1">
    <location>
        <begin position="708"/>
        <end position="740"/>
    </location>
</feature>
<feature type="compositionally biased region" description="Low complexity" evidence="1">
    <location>
        <begin position="453"/>
        <end position="466"/>
    </location>
</feature>
<evidence type="ECO:0000313" key="3">
    <source>
        <dbReference type="Proteomes" id="UP001152759"/>
    </source>
</evidence>
<dbReference type="AlphaFoldDB" id="A0A9P0A7H3"/>
<accession>A0A9P0A7H3</accession>
<gene>
    <name evidence="2" type="ORF">BEMITA_LOCUS4857</name>
</gene>
<feature type="region of interest" description="Disordered" evidence="1">
    <location>
        <begin position="696"/>
        <end position="866"/>
    </location>
</feature>
<organism evidence="2 3">
    <name type="scientific">Bemisia tabaci</name>
    <name type="common">Sweetpotato whitefly</name>
    <name type="synonym">Aleurodes tabaci</name>
    <dbReference type="NCBI Taxonomy" id="7038"/>
    <lineage>
        <taxon>Eukaryota</taxon>
        <taxon>Metazoa</taxon>
        <taxon>Ecdysozoa</taxon>
        <taxon>Arthropoda</taxon>
        <taxon>Hexapoda</taxon>
        <taxon>Insecta</taxon>
        <taxon>Pterygota</taxon>
        <taxon>Neoptera</taxon>
        <taxon>Paraneoptera</taxon>
        <taxon>Hemiptera</taxon>
        <taxon>Sternorrhyncha</taxon>
        <taxon>Aleyrodoidea</taxon>
        <taxon>Aleyrodidae</taxon>
        <taxon>Aleyrodinae</taxon>
        <taxon>Bemisia</taxon>
    </lineage>
</organism>
<feature type="compositionally biased region" description="Low complexity" evidence="1">
    <location>
        <begin position="262"/>
        <end position="370"/>
    </location>
</feature>
<protein>
    <submittedName>
        <fullName evidence="2">Uncharacterized protein</fullName>
    </submittedName>
</protein>
<dbReference type="Proteomes" id="UP001152759">
    <property type="component" value="Chromosome 2"/>
</dbReference>
<reference evidence="2" key="1">
    <citation type="submission" date="2021-12" db="EMBL/GenBank/DDBJ databases">
        <authorList>
            <person name="King R."/>
        </authorList>
    </citation>
    <scope>NUCLEOTIDE SEQUENCE</scope>
</reference>
<feature type="compositionally biased region" description="Polar residues" evidence="1">
    <location>
        <begin position="249"/>
        <end position="258"/>
    </location>
</feature>
<feature type="region of interest" description="Disordered" evidence="1">
    <location>
        <begin position="386"/>
        <end position="484"/>
    </location>
</feature>
<feature type="compositionally biased region" description="Low complexity" evidence="1">
    <location>
        <begin position="413"/>
        <end position="441"/>
    </location>
</feature>
<name>A0A9P0A7H3_BEMTA</name>
<feature type="compositionally biased region" description="Basic and acidic residues" evidence="1">
    <location>
        <begin position="120"/>
        <end position="135"/>
    </location>
</feature>
<feature type="compositionally biased region" description="Basic and acidic residues" evidence="1">
    <location>
        <begin position="751"/>
        <end position="843"/>
    </location>
</feature>